<protein>
    <recommendedName>
        <fullName evidence="2">UspA domain-containing protein</fullName>
    </recommendedName>
</protein>
<evidence type="ECO:0000313" key="3">
    <source>
        <dbReference type="EMBL" id="CUS02323.2"/>
    </source>
</evidence>
<dbReference type="PANTHER" id="PTHR46268:SF15">
    <property type="entry name" value="UNIVERSAL STRESS PROTEIN HP_0031"/>
    <property type="match status" value="1"/>
</dbReference>
<gene>
    <name evidence="3" type="ORF">CFX0092_A0442</name>
</gene>
<evidence type="ECO:0000313" key="4">
    <source>
        <dbReference type="Proteomes" id="UP000215027"/>
    </source>
</evidence>
<dbReference type="PRINTS" id="PR01438">
    <property type="entry name" value="UNVRSLSTRESS"/>
</dbReference>
<dbReference type="InterPro" id="IPR006016">
    <property type="entry name" value="UspA"/>
</dbReference>
<dbReference type="RefSeq" id="WP_157912841.1">
    <property type="nucleotide sequence ID" value="NZ_LN890655.1"/>
</dbReference>
<dbReference type="EMBL" id="LN890655">
    <property type="protein sequence ID" value="CUS02323.2"/>
    <property type="molecule type" value="Genomic_DNA"/>
</dbReference>
<dbReference type="Proteomes" id="UP000215027">
    <property type="component" value="Chromosome I"/>
</dbReference>
<name>A0A170PE19_9CHLR</name>
<dbReference type="SUPFAM" id="SSF52402">
    <property type="entry name" value="Adenine nucleotide alpha hydrolases-like"/>
    <property type="match status" value="2"/>
</dbReference>
<dbReference type="KEGG" id="pbf:CFX0092_A0442"/>
<evidence type="ECO:0000256" key="1">
    <source>
        <dbReference type="ARBA" id="ARBA00008791"/>
    </source>
</evidence>
<keyword evidence="4" id="KW-1185">Reference proteome</keyword>
<reference evidence="3" key="1">
    <citation type="submission" date="2016-01" db="EMBL/GenBank/DDBJ databases">
        <authorList>
            <person name="Mcilroy J.S."/>
            <person name="Karst M S."/>
            <person name="Albertsen M."/>
        </authorList>
    </citation>
    <scope>NUCLEOTIDE SEQUENCE</scope>
    <source>
        <strain evidence="3">Cfx-K</strain>
    </source>
</reference>
<sequence>MAQRKMKVWEMMDRPLDAELPPADEPLPPVVDRPRRSIDRILVALDASANSREALATAVNLAATLRSELHGIFVEDINLLRLAELPFAREIQFADTGLRQLEMESLQRRLRARAAILRHEVEELSGEHKLTSTFSVIRGPVEKELLAAALETDLLAVGRLGHSLLNRLGMGSTARALAARAASAVLLVKSDVAAGPIIALYDGSATGLRALRLAAELAEQGGDLRVLLWASDEEEAFERREFAAQLLEESGVEAQIQHLSGDLPLRVLQWVNRQKGNLLLLGGGDNHLPPDIFSLLLDEAEQHILVIK</sequence>
<proteinExistence type="inferred from homology"/>
<dbReference type="Gene3D" id="3.40.50.12370">
    <property type="match status" value="1"/>
</dbReference>
<dbReference type="Pfam" id="PF00582">
    <property type="entry name" value="Usp"/>
    <property type="match status" value="1"/>
</dbReference>
<comment type="similarity">
    <text evidence="1">Belongs to the universal stress protein A family.</text>
</comment>
<dbReference type="InterPro" id="IPR006015">
    <property type="entry name" value="Universal_stress_UspA"/>
</dbReference>
<organism evidence="3 4">
    <name type="scientific">Candidatus Promineifilum breve</name>
    <dbReference type="NCBI Taxonomy" id="1806508"/>
    <lineage>
        <taxon>Bacteria</taxon>
        <taxon>Bacillati</taxon>
        <taxon>Chloroflexota</taxon>
        <taxon>Ardenticatenia</taxon>
        <taxon>Candidatus Promineifilales</taxon>
        <taxon>Candidatus Promineifilaceae</taxon>
        <taxon>Candidatus Promineifilum</taxon>
    </lineage>
</organism>
<dbReference type="CDD" id="cd00293">
    <property type="entry name" value="USP-like"/>
    <property type="match status" value="1"/>
</dbReference>
<dbReference type="AlphaFoldDB" id="A0A170PE19"/>
<dbReference type="OrthoDB" id="189896at2"/>
<dbReference type="PANTHER" id="PTHR46268">
    <property type="entry name" value="STRESS RESPONSE PROTEIN NHAX"/>
    <property type="match status" value="1"/>
</dbReference>
<evidence type="ECO:0000259" key="2">
    <source>
        <dbReference type="Pfam" id="PF00582"/>
    </source>
</evidence>
<feature type="domain" description="UspA" evidence="2">
    <location>
        <begin position="39"/>
        <end position="189"/>
    </location>
</feature>
<accession>A0A170PE19</accession>